<comment type="caution">
    <text evidence="10">The sequence shown here is derived from an EMBL/GenBank/DDBJ whole genome shotgun (WGS) entry which is preliminary data.</text>
</comment>
<evidence type="ECO:0000256" key="2">
    <source>
        <dbReference type="ARBA" id="ARBA00022525"/>
    </source>
</evidence>
<evidence type="ECO:0000256" key="7">
    <source>
        <dbReference type="SAM" id="Coils"/>
    </source>
</evidence>
<evidence type="ECO:0000313" key="10">
    <source>
        <dbReference type="EMBL" id="CAL4063382.1"/>
    </source>
</evidence>
<evidence type="ECO:0000256" key="1">
    <source>
        <dbReference type="ARBA" id="ARBA00004613"/>
    </source>
</evidence>
<dbReference type="InterPro" id="IPR019577">
    <property type="entry name" value="SPARC/Testican_Ca-bd-dom"/>
</dbReference>
<evidence type="ECO:0000256" key="3">
    <source>
        <dbReference type="ARBA" id="ARBA00022729"/>
    </source>
</evidence>
<feature type="signal peptide" evidence="8">
    <location>
        <begin position="1"/>
        <end position="22"/>
    </location>
</feature>
<dbReference type="AlphaFoldDB" id="A0AAV2PQ88"/>
<evidence type="ECO:0000256" key="4">
    <source>
        <dbReference type="ARBA" id="ARBA00022837"/>
    </source>
</evidence>
<dbReference type="Pfam" id="PF10591">
    <property type="entry name" value="SPARC_Ca_bdg"/>
    <property type="match status" value="1"/>
</dbReference>
<evidence type="ECO:0000256" key="8">
    <source>
        <dbReference type="SAM" id="SignalP"/>
    </source>
</evidence>
<evidence type="ECO:0000256" key="5">
    <source>
        <dbReference type="ARBA" id="ARBA00023157"/>
    </source>
</evidence>
<comment type="subcellular location">
    <subcellularLocation>
        <location evidence="1">Secreted</location>
    </subcellularLocation>
</comment>
<reference evidence="10 11" key="1">
    <citation type="submission" date="2024-05" db="EMBL/GenBank/DDBJ databases">
        <authorList>
            <person name="Wallberg A."/>
        </authorList>
    </citation>
    <scope>NUCLEOTIDE SEQUENCE [LARGE SCALE GENOMIC DNA]</scope>
</reference>
<dbReference type="InterPro" id="IPR011992">
    <property type="entry name" value="EF-hand-dom_pair"/>
</dbReference>
<evidence type="ECO:0000313" key="11">
    <source>
        <dbReference type="Proteomes" id="UP001497623"/>
    </source>
</evidence>
<dbReference type="SUPFAM" id="SSF47473">
    <property type="entry name" value="EF-hand"/>
    <property type="match status" value="1"/>
</dbReference>
<keyword evidence="3 8" id="KW-0732">Signal</keyword>
<dbReference type="SUPFAM" id="SSF100895">
    <property type="entry name" value="Kazal-type serine protease inhibitors"/>
    <property type="match status" value="1"/>
</dbReference>
<dbReference type="PANTHER" id="PTHR13866:SF14">
    <property type="entry name" value="BM-40"/>
    <property type="match status" value="1"/>
</dbReference>
<dbReference type="GO" id="GO:0005615">
    <property type="term" value="C:extracellular space"/>
    <property type="evidence" value="ECO:0007669"/>
    <property type="project" value="TreeGrafter"/>
</dbReference>
<dbReference type="Gene3D" id="1.10.238.10">
    <property type="entry name" value="EF-hand"/>
    <property type="match status" value="1"/>
</dbReference>
<gene>
    <name evidence="10" type="ORF">MNOR_LOCUS3324</name>
</gene>
<keyword evidence="2" id="KW-0964">Secreted</keyword>
<dbReference type="GO" id="GO:0005509">
    <property type="term" value="F:calcium ion binding"/>
    <property type="evidence" value="ECO:0007669"/>
    <property type="project" value="InterPro"/>
</dbReference>
<feature type="chain" id="PRO_5043449810" description="EF-hand domain-containing protein" evidence="8">
    <location>
        <begin position="23"/>
        <end position="324"/>
    </location>
</feature>
<dbReference type="InterPro" id="IPR002048">
    <property type="entry name" value="EF_hand_dom"/>
</dbReference>
<organism evidence="10 11">
    <name type="scientific">Meganyctiphanes norvegica</name>
    <name type="common">Northern krill</name>
    <name type="synonym">Thysanopoda norvegica</name>
    <dbReference type="NCBI Taxonomy" id="48144"/>
    <lineage>
        <taxon>Eukaryota</taxon>
        <taxon>Metazoa</taxon>
        <taxon>Ecdysozoa</taxon>
        <taxon>Arthropoda</taxon>
        <taxon>Crustacea</taxon>
        <taxon>Multicrustacea</taxon>
        <taxon>Malacostraca</taxon>
        <taxon>Eumalacostraca</taxon>
        <taxon>Eucarida</taxon>
        <taxon>Euphausiacea</taxon>
        <taxon>Euphausiidae</taxon>
        <taxon>Meganyctiphanes</taxon>
    </lineage>
</organism>
<keyword evidence="6" id="KW-0325">Glycoprotein</keyword>
<dbReference type="GO" id="GO:0005518">
    <property type="term" value="F:collagen binding"/>
    <property type="evidence" value="ECO:0007669"/>
    <property type="project" value="TreeGrafter"/>
</dbReference>
<proteinExistence type="predicted"/>
<sequence length="324" mass="38089">MRSNILLVFLVAVLCFAYCIEAKETHRKHKKAHERKQKKHMQEVEQKLEQLLELEEEIESEMANELDDPEAEATEQRLAEEEEAELAEQLEAYEQLYGEIPENPCLKMYCGAGRECIISEDGEGLCQCVEECGGDLDERRKVCSNKNTTWTNDCELYRQRCMCAEGLPGCVNEDNEHLHIDYYGHCQESMECEAEELNDFPRRMREWLFNIMRDMADRELLSDHYTRMEKEAETDQNKKWSNAVVWKWCELDGHPRDSSVSRHELFPLRAPLFTLEHCINEFLDSCDPDNDHNISMKEWASCLKLSEENIDDLEDLCEDIRDEE</sequence>
<dbReference type="GO" id="GO:0050840">
    <property type="term" value="F:extracellular matrix binding"/>
    <property type="evidence" value="ECO:0007669"/>
    <property type="project" value="TreeGrafter"/>
</dbReference>
<dbReference type="PROSITE" id="PS00018">
    <property type="entry name" value="EF_HAND_1"/>
    <property type="match status" value="1"/>
</dbReference>
<keyword evidence="7" id="KW-0175">Coiled coil</keyword>
<keyword evidence="11" id="KW-1185">Reference proteome</keyword>
<protein>
    <recommendedName>
        <fullName evidence="9">EF-hand domain-containing protein</fullName>
    </recommendedName>
</protein>
<dbReference type="InterPro" id="IPR018247">
    <property type="entry name" value="EF_Hand_1_Ca_BS"/>
</dbReference>
<evidence type="ECO:0000256" key="6">
    <source>
        <dbReference type="ARBA" id="ARBA00023180"/>
    </source>
</evidence>
<name>A0AAV2PQ88_MEGNR</name>
<keyword evidence="5" id="KW-1015">Disulfide bond</keyword>
<dbReference type="Proteomes" id="UP001497623">
    <property type="component" value="Unassembled WGS sequence"/>
</dbReference>
<dbReference type="InterPro" id="IPR036058">
    <property type="entry name" value="Kazal_dom_sf"/>
</dbReference>
<dbReference type="Gene3D" id="3.30.60.30">
    <property type="match status" value="1"/>
</dbReference>
<feature type="domain" description="EF-hand" evidence="9">
    <location>
        <begin position="274"/>
        <end position="309"/>
    </location>
</feature>
<dbReference type="PROSITE" id="PS50222">
    <property type="entry name" value="EF_HAND_2"/>
    <property type="match status" value="1"/>
</dbReference>
<dbReference type="EMBL" id="CAXKWB010001123">
    <property type="protein sequence ID" value="CAL4063382.1"/>
    <property type="molecule type" value="Genomic_DNA"/>
</dbReference>
<dbReference type="PANTHER" id="PTHR13866">
    <property type="entry name" value="SPARC OSTEONECTIN"/>
    <property type="match status" value="1"/>
</dbReference>
<evidence type="ECO:0000259" key="9">
    <source>
        <dbReference type="PROSITE" id="PS50222"/>
    </source>
</evidence>
<accession>A0AAV2PQ88</accession>
<keyword evidence="4" id="KW-0106">Calcium</keyword>
<feature type="coiled-coil region" evidence="7">
    <location>
        <begin position="30"/>
        <end position="99"/>
    </location>
</feature>